<comment type="caution">
    <text evidence="2">The sequence shown here is derived from an EMBL/GenBank/DDBJ whole genome shotgun (WGS) entry which is preliminary data.</text>
</comment>
<reference evidence="2" key="1">
    <citation type="submission" date="2023-10" db="EMBL/GenBank/DDBJ databases">
        <title>Genome assemblies of two species of porcelain crab, Petrolisthes cinctipes and Petrolisthes manimaculis (Anomura: Porcellanidae).</title>
        <authorList>
            <person name="Angst P."/>
        </authorList>
    </citation>
    <scope>NUCLEOTIDE SEQUENCE</scope>
    <source>
        <strain evidence="2">PB745_01</strain>
        <tissue evidence="2">Gill</tissue>
    </source>
</reference>
<gene>
    <name evidence="2" type="ORF">Pcinc_022757</name>
</gene>
<dbReference type="Gene3D" id="3.30.1140.40">
    <property type="entry name" value="Tctex-1"/>
    <property type="match status" value="1"/>
</dbReference>
<evidence type="ECO:0000313" key="2">
    <source>
        <dbReference type="EMBL" id="KAK3872156.1"/>
    </source>
</evidence>
<dbReference type="GO" id="GO:0045505">
    <property type="term" value="F:dynein intermediate chain binding"/>
    <property type="evidence" value="ECO:0007669"/>
    <property type="project" value="TreeGrafter"/>
</dbReference>
<sequence>MASTTTTTTTSTTAADQNANFQIRPDLKDKFRSSVVRDVIHNTLVEKLTGFVYSCETGDEMSLSLSELLRNKLLDLNLPRYKFVVSVVLGEQRGEGVKVGARCLWDADTDNYASDVFLAETFFCCAAVYAVYFY</sequence>
<dbReference type="PANTHER" id="PTHR21255">
    <property type="entry name" value="T-COMPLEX-ASSOCIATED-TESTIS-EXPRESSED 1/ DYNEIN LIGHT CHAIN"/>
    <property type="match status" value="1"/>
</dbReference>
<proteinExistence type="inferred from homology"/>
<organism evidence="2 3">
    <name type="scientific">Petrolisthes cinctipes</name>
    <name type="common">Flat porcelain crab</name>
    <dbReference type="NCBI Taxonomy" id="88211"/>
    <lineage>
        <taxon>Eukaryota</taxon>
        <taxon>Metazoa</taxon>
        <taxon>Ecdysozoa</taxon>
        <taxon>Arthropoda</taxon>
        <taxon>Crustacea</taxon>
        <taxon>Multicrustacea</taxon>
        <taxon>Malacostraca</taxon>
        <taxon>Eumalacostraca</taxon>
        <taxon>Eucarida</taxon>
        <taxon>Decapoda</taxon>
        <taxon>Pleocyemata</taxon>
        <taxon>Anomura</taxon>
        <taxon>Galatheoidea</taxon>
        <taxon>Porcellanidae</taxon>
        <taxon>Petrolisthes</taxon>
    </lineage>
</organism>
<dbReference type="Proteomes" id="UP001286313">
    <property type="component" value="Unassembled WGS sequence"/>
</dbReference>
<evidence type="ECO:0000256" key="1">
    <source>
        <dbReference type="ARBA" id="ARBA00005361"/>
    </source>
</evidence>
<dbReference type="CDD" id="cd21459">
    <property type="entry name" value="DLC-like_TCTEX1D2"/>
    <property type="match status" value="1"/>
</dbReference>
<dbReference type="InterPro" id="IPR038586">
    <property type="entry name" value="Tctex-1-like_sf"/>
</dbReference>
<keyword evidence="3" id="KW-1185">Reference proteome</keyword>
<dbReference type="PANTHER" id="PTHR21255:SF7">
    <property type="entry name" value="DYNEIN LIGHT CHAIN TCTEX-TYPE PROTEIN 2B"/>
    <property type="match status" value="1"/>
</dbReference>
<dbReference type="GO" id="GO:0007018">
    <property type="term" value="P:microtubule-based movement"/>
    <property type="evidence" value="ECO:0007669"/>
    <property type="project" value="TreeGrafter"/>
</dbReference>
<comment type="similarity">
    <text evidence="1">Belongs to the dynein light chain Tctex-type family.</text>
</comment>
<protein>
    <recommendedName>
        <fullName evidence="4">Tctex1 domain-containing protein 2</fullName>
    </recommendedName>
</protein>
<evidence type="ECO:0000313" key="3">
    <source>
        <dbReference type="Proteomes" id="UP001286313"/>
    </source>
</evidence>
<evidence type="ECO:0008006" key="4">
    <source>
        <dbReference type="Google" id="ProtNLM"/>
    </source>
</evidence>
<accession>A0AAE1FEH3</accession>
<dbReference type="Pfam" id="PF03645">
    <property type="entry name" value="Tctex-1"/>
    <property type="match status" value="1"/>
</dbReference>
<dbReference type="GO" id="GO:0005868">
    <property type="term" value="C:cytoplasmic dynein complex"/>
    <property type="evidence" value="ECO:0007669"/>
    <property type="project" value="TreeGrafter"/>
</dbReference>
<dbReference type="FunFam" id="3.30.1140.40:FF:000003">
    <property type="entry name" value="tctex1 domain-containing protein 2"/>
    <property type="match status" value="1"/>
</dbReference>
<dbReference type="GO" id="GO:0005737">
    <property type="term" value="C:cytoplasm"/>
    <property type="evidence" value="ECO:0007669"/>
    <property type="project" value="TreeGrafter"/>
</dbReference>
<dbReference type="AlphaFoldDB" id="A0AAE1FEH3"/>
<dbReference type="InterPro" id="IPR005334">
    <property type="entry name" value="Tctex-1-like"/>
</dbReference>
<dbReference type="EMBL" id="JAWQEG010002410">
    <property type="protein sequence ID" value="KAK3872156.1"/>
    <property type="molecule type" value="Genomic_DNA"/>
</dbReference>
<name>A0AAE1FEH3_PETCI</name>